<keyword evidence="3" id="KW-0186">Copper</keyword>
<proteinExistence type="predicted"/>
<dbReference type="CDD" id="cd04202">
    <property type="entry name" value="CuRO_D2_2dMcoN_like"/>
    <property type="match status" value="1"/>
</dbReference>
<dbReference type="AlphaFoldDB" id="A0A8J3IJZ0"/>
<evidence type="ECO:0000256" key="1">
    <source>
        <dbReference type="ARBA" id="ARBA00022723"/>
    </source>
</evidence>
<comment type="caution">
    <text evidence="8">The sequence shown here is derived from an EMBL/GenBank/DDBJ whole genome shotgun (WGS) entry which is preliminary data.</text>
</comment>
<feature type="region of interest" description="Disordered" evidence="4">
    <location>
        <begin position="67"/>
        <end position="130"/>
    </location>
</feature>
<dbReference type="PANTHER" id="PTHR11709:SF394">
    <property type="entry name" value="FI03373P-RELATED"/>
    <property type="match status" value="1"/>
</dbReference>
<keyword evidence="5" id="KW-0812">Transmembrane</keyword>
<accession>A0A8J3IJZ0</accession>
<evidence type="ECO:0008006" key="10">
    <source>
        <dbReference type="Google" id="ProtNLM"/>
    </source>
</evidence>
<feature type="domain" description="Plastocyanin-like" evidence="6">
    <location>
        <begin position="291"/>
        <end position="385"/>
    </location>
</feature>
<evidence type="ECO:0000256" key="4">
    <source>
        <dbReference type="SAM" id="MobiDB-lite"/>
    </source>
</evidence>
<dbReference type="GO" id="GO:0016491">
    <property type="term" value="F:oxidoreductase activity"/>
    <property type="evidence" value="ECO:0007669"/>
    <property type="project" value="UniProtKB-KW"/>
</dbReference>
<dbReference type="Proteomes" id="UP000597444">
    <property type="component" value="Unassembled WGS sequence"/>
</dbReference>
<keyword evidence="2" id="KW-0560">Oxidoreductase</keyword>
<organism evidence="8 9">
    <name type="scientific">Reticulibacter mediterranei</name>
    <dbReference type="NCBI Taxonomy" id="2778369"/>
    <lineage>
        <taxon>Bacteria</taxon>
        <taxon>Bacillati</taxon>
        <taxon>Chloroflexota</taxon>
        <taxon>Ktedonobacteria</taxon>
        <taxon>Ktedonobacterales</taxon>
        <taxon>Reticulibacteraceae</taxon>
        <taxon>Reticulibacter</taxon>
    </lineage>
</organism>
<reference evidence="8" key="1">
    <citation type="submission" date="2020-10" db="EMBL/GenBank/DDBJ databases">
        <title>Taxonomic study of unclassified bacteria belonging to the class Ktedonobacteria.</title>
        <authorList>
            <person name="Yabe S."/>
            <person name="Wang C.M."/>
            <person name="Zheng Y."/>
            <person name="Sakai Y."/>
            <person name="Cavaletti L."/>
            <person name="Monciardini P."/>
            <person name="Donadio S."/>
        </authorList>
    </citation>
    <scope>NUCLEOTIDE SEQUENCE</scope>
    <source>
        <strain evidence="8">ID150040</strain>
    </source>
</reference>
<gene>
    <name evidence="8" type="ORF">KSF_059390</name>
</gene>
<evidence type="ECO:0000259" key="6">
    <source>
        <dbReference type="Pfam" id="PF07731"/>
    </source>
</evidence>
<name>A0A8J3IJZ0_9CHLR</name>
<dbReference type="CDD" id="cd13860">
    <property type="entry name" value="CuRO_1_2dMco_1"/>
    <property type="match status" value="1"/>
</dbReference>
<dbReference type="InterPro" id="IPR011707">
    <property type="entry name" value="Cu-oxidase-like_N"/>
</dbReference>
<sequence>MAIDEQEKATIESPELTATNQQKVRVVVGPYKVAAGPWWRGIRSPLIITIISVVVMVALVSFSIGSTVTSSSGGSSSTTASSAGSSSTDSSSSGSMSMGSSSSGSMSMGSSSSTQTTANVPNATQNFGNQPAKYVVDKDGAKHFTLTAQQVMWEPVKGKKMLAWTLDGTVPGPVIRVTAGDHVRITLVNHLPQDTTMHWHGLEIPDGMDGVPGVGQKPVAPGKSFTYDFTLHDEDAGTHWYHSHDNDITQVMGGFYGAFIVDPRPGSAQAKVEPKADVEYIEMISELGAYYVINGKSYPDTQPIKLKHGQTVRLRIIGASEMMHPMHLHGHYFNIVAEDGHTLQTPIQKDTVQVAPGETYDLTFQGWAPPGSIYPFHCHILSHLMNPGQSADQMGGLVSLIEYDK</sequence>
<dbReference type="InterPro" id="IPR045087">
    <property type="entry name" value="Cu-oxidase_fam"/>
</dbReference>
<dbReference type="InterPro" id="IPR008972">
    <property type="entry name" value="Cupredoxin"/>
</dbReference>
<feature type="compositionally biased region" description="Polar residues" evidence="4">
    <location>
        <begin position="119"/>
        <end position="129"/>
    </location>
</feature>
<evidence type="ECO:0000256" key="3">
    <source>
        <dbReference type="ARBA" id="ARBA00023008"/>
    </source>
</evidence>
<feature type="compositionally biased region" description="Low complexity" evidence="4">
    <location>
        <begin position="67"/>
        <end position="118"/>
    </location>
</feature>
<evidence type="ECO:0000313" key="8">
    <source>
        <dbReference type="EMBL" id="GHO95891.1"/>
    </source>
</evidence>
<dbReference type="PANTHER" id="PTHR11709">
    <property type="entry name" value="MULTI-COPPER OXIDASE"/>
    <property type="match status" value="1"/>
</dbReference>
<dbReference type="SUPFAM" id="SSF49503">
    <property type="entry name" value="Cupredoxins"/>
    <property type="match status" value="2"/>
</dbReference>
<keyword evidence="9" id="KW-1185">Reference proteome</keyword>
<dbReference type="InterPro" id="IPR011706">
    <property type="entry name" value="Cu-oxidase_C"/>
</dbReference>
<keyword evidence="5" id="KW-0472">Membrane</keyword>
<dbReference type="Pfam" id="PF07732">
    <property type="entry name" value="Cu-oxidase_3"/>
    <property type="match status" value="1"/>
</dbReference>
<dbReference type="RefSeq" id="WP_220206548.1">
    <property type="nucleotide sequence ID" value="NZ_BNJK01000001.1"/>
</dbReference>
<evidence type="ECO:0000313" key="9">
    <source>
        <dbReference type="Proteomes" id="UP000597444"/>
    </source>
</evidence>
<evidence type="ECO:0000256" key="5">
    <source>
        <dbReference type="SAM" id="Phobius"/>
    </source>
</evidence>
<evidence type="ECO:0000256" key="2">
    <source>
        <dbReference type="ARBA" id="ARBA00023002"/>
    </source>
</evidence>
<evidence type="ECO:0000259" key="7">
    <source>
        <dbReference type="Pfam" id="PF07732"/>
    </source>
</evidence>
<dbReference type="Pfam" id="PF07731">
    <property type="entry name" value="Cu-oxidase_2"/>
    <property type="match status" value="1"/>
</dbReference>
<feature type="domain" description="Plastocyanin-like" evidence="7">
    <location>
        <begin position="149"/>
        <end position="264"/>
    </location>
</feature>
<dbReference type="GO" id="GO:0005507">
    <property type="term" value="F:copper ion binding"/>
    <property type="evidence" value="ECO:0007669"/>
    <property type="project" value="InterPro"/>
</dbReference>
<dbReference type="Gene3D" id="2.60.40.420">
    <property type="entry name" value="Cupredoxins - blue copper proteins"/>
    <property type="match status" value="2"/>
</dbReference>
<feature type="transmembrane region" description="Helical" evidence="5">
    <location>
        <begin position="46"/>
        <end position="65"/>
    </location>
</feature>
<protein>
    <recommendedName>
        <fullName evidence="10">Copper oxidase</fullName>
    </recommendedName>
</protein>
<keyword evidence="1" id="KW-0479">Metal-binding</keyword>
<dbReference type="EMBL" id="BNJK01000001">
    <property type="protein sequence ID" value="GHO95891.1"/>
    <property type="molecule type" value="Genomic_DNA"/>
</dbReference>
<keyword evidence="5" id="KW-1133">Transmembrane helix</keyword>